<evidence type="ECO:0000313" key="2">
    <source>
        <dbReference type="EMBL" id="SHN61054.1"/>
    </source>
</evidence>
<evidence type="ECO:0000256" key="1">
    <source>
        <dbReference type="SAM" id="SignalP"/>
    </source>
</evidence>
<dbReference type="AlphaFoldDB" id="A0A1M7SRM5"/>
<name>A0A1M7SRM5_9RHOB</name>
<evidence type="ECO:0008006" key="4">
    <source>
        <dbReference type="Google" id="ProtNLM"/>
    </source>
</evidence>
<dbReference type="RefSeq" id="WP_072746721.1">
    <property type="nucleotide sequence ID" value="NZ_FOHL01000001.1"/>
</dbReference>
<feature type="chain" id="PRO_5009929260" description="DUF1223 domain-containing protein" evidence="1">
    <location>
        <begin position="28"/>
        <end position="240"/>
    </location>
</feature>
<proteinExistence type="predicted"/>
<sequence>MTGPFLRRLLLLALSFAAAPGAAPLRAQTPVVVELFTSQGCASCPPADALLAELAERPDVIALSLHVDYWDYLGWRDQFARPEHTLRQKAYRDVAGARSLFTPQMVVQGREQLVGSRRDKVLAAVAAESRRPPGARVTLRAADGALEVAVAPPEGGGPRACVIWAAAYDNPPPVAIGAGENAGRVAVYRNVVRSWMRLGSWNGAEPRVFRAPVPMGAEGVAVLVQEGEAGPILGAAKLDF</sequence>
<accession>A0A1M7SRM5</accession>
<gene>
    <name evidence="2" type="ORF">SAMN05216200_103132</name>
</gene>
<protein>
    <recommendedName>
        <fullName evidence="4">DUF1223 domain-containing protein</fullName>
    </recommendedName>
</protein>
<dbReference type="SUPFAM" id="SSF52833">
    <property type="entry name" value="Thioredoxin-like"/>
    <property type="match status" value="1"/>
</dbReference>
<dbReference type="InterPro" id="IPR036249">
    <property type="entry name" value="Thioredoxin-like_sf"/>
</dbReference>
<dbReference type="PANTHER" id="PTHR36057:SF1">
    <property type="entry name" value="LIPOPROTEIN LIPID ATTACHMENT SITE-LIKE PROTEIN, PUTATIVE (DUF1223)-RELATED"/>
    <property type="match status" value="1"/>
</dbReference>
<dbReference type="Proteomes" id="UP000184066">
    <property type="component" value="Unassembled WGS sequence"/>
</dbReference>
<organism evidence="2 3">
    <name type="scientific">Oceanicella actignis</name>
    <dbReference type="NCBI Taxonomy" id="1189325"/>
    <lineage>
        <taxon>Bacteria</taxon>
        <taxon>Pseudomonadati</taxon>
        <taxon>Pseudomonadota</taxon>
        <taxon>Alphaproteobacteria</taxon>
        <taxon>Rhodobacterales</taxon>
        <taxon>Paracoccaceae</taxon>
        <taxon>Oceanicella</taxon>
    </lineage>
</organism>
<reference evidence="2 3" key="1">
    <citation type="submission" date="2016-12" db="EMBL/GenBank/DDBJ databases">
        <authorList>
            <person name="Song W.-J."/>
            <person name="Kurnit D.M."/>
        </authorList>
    </citation>
    <scope>NUCLEOTIDE SEQUENCE [LARGE SCALE GENOMIC DNA]</scope>
    <source>
        <strain evidence="2 3">CGMCC 1.10808</strain>
    </source>
</reference>
<dbReference type="PANTHER" id="PTHR36057">
    <property type="match status" value="1"/>
</dbReference>
<dbReference type="InterPro" id="IPR010634">
    <property type="entry name" value="DUF1223"/>
</dbReference>
<dbReference type="Pfam" id="PF06764">
    <property type="entry name" value="DUF1223"/>
    <property type="match status" value="1"/>
</dbReference>
<dbReference type="STRING" id="1189325.SAMN04488119_101131"/>
<keyword evidence="1" id="KW-0732">Signal</keyword>
<evidence type="ECO:0000313" key="3">
    <source>
        <dbReference type="Proteomes" id="UP000184066"/>
    </source>
</evidence>
<keyword evidence="3" id="KW-1185">Reference proteome</keyword>
<dbReference type="EMBL" id="FRDL01000003">
    <property type="protein sequence ID" value="SHN61054.1"/>
    <property type="molecule type" value="Genomic_DNA"/>
</dbReference>
<feature type="signal peptide" evidence="1">
    <location>
        <begin position="1"/>
        <end position="27"/>
    </location>
</feature>